<sequence length="161" mass="17958">MAAAHGVSNITTTCAPAEKLPFEDGYFDAVFCRFTTHHWNDLVAGLREAHRVLAPDGTAMFIDVTSRALPTADTWLQALELLRDVSHGRNYSCVEWERMLKTVGFSITETMSHTLRMEFPSWVARTKTPALHIKAIRVLQDVAPDTVRTALGIEPDGSFSR</sequence>
<evidence type="ECO:0000259" key="1">
    <source>
        <dbReference type="Pfam" id="PF08241"/>
    </source>
</evidence>
<dbReference type="Pfam" id="PF08241">
    <property type="entry name" value="Methyltransf_11"/>
    <property type="match status" value="1"/>
</dbReference>
<dbReference type="InterPro" id="IPR013216">
    <property type="entry name" value="Methyltransf_11"/>
</dbReference>
<comment type="caution">
    <text evidence="2">The sequence shown here is derived from an EMBL/GenBank/DDBJ whole genome shotgun (WGS) entry which is preliminary data.</text>
</comment>
<dbReference type="InterPro" id="IPR029063">
    <property type="entry name" value="SAM-dependent_MTases_sf"/>
</dbReference>
<keyword evidence="2" id="KW-0808">Transferase</keyword>
<dbReference type="CDD" id="cd02440">
    <property type="entry name" value="AdoMet_MTases"/>
    <property type="match status" value="1"/>
</dbReference>
<keyword evidence="3" id="KW-1185">Reference proteome</keyword>
<name>A0ABQ0QLR6_9PROT</name>
<feature type="domain" description="Methyltransferase type 11" evidence="1">
    <location>
        <begin position="9"/>
        <end position="61"/>
    </location>
</feature>
<evidence type="ECO:0000313" key="2">
    <source>
        <dbReference type="EMBL" id="GBR49565.1"/>
    </source>
</evidence>
<dbReference type="GO" id="GO:0032259">
    <property type="term" value="P:methylation"/>
    <property type="evidence" value="ECO:0007669"/>
    <property type="project" value="UniProtKB-KW"/>
</dbReference>
<gene>
    <name evidence="2" type="ORF">AA106556_2090</name>
</gene>
<dbReference type="SUPFAM" id="SSF53335">
    <property type="entry name" value="S-adenosyl-L-methionine-dependent methyltransferases"/>
    <property type="match status" value="1"/>
</dbReference>
<dbReference type="Proteomes" id="UP001062443">
    <property type="component" value="Unassembled WGS sequence"/>
</dbReference>
<proteinExistence type="predicted"/>
<dbReference type="Gene3D" id="3.40.50.150">
    <property type="entry name" value="Vaccinia Virus protein VP39"/>
    <property type="match status" value="1"/>
</dbReference>
<accession>A0ABQ0QLR6</accession>
<evidence type="ECO:0000313" key="3">
    <source>
        <dbReference type="Proteomes" id="UP001062443"/>
    </source>
</evidence>
<dbReference type="EMBL" id="BAQB01000102">
    <property type="protein sequence ID" value="GBR49565.1"/>
    <property type="molecule type" value="Genomic_DNA"/>
</dbReference>
<dbReference type="GO" id="GO:0008168">
    <property type="term" value="F:methyltransferase activity"/>
    <property type="evidence" value="ECO:0007669"/>
    <property type="project" value="UniProtKB-KW"/>
</dbReference>
<keyword evidence="2" id="KW-0489">Methyltransferase</keyword>
<protein>
    <submittedName>
        <fullName evidence="2">SAM-dependent methyltransferase</fullName>
    </submittedName>
</protein>
<organism evidence="2 3">
    <name type="scientific">Neokomagataea tanensis NBRC 106556</name>
    <dbReference type="NCBI Taxonomy" id="1223519"/>
    <lineage>
        <taxon>Bacteria</taxon>
        <taxon>Pseudomonadati</taxon>
        <taxon>Pseudomonadota</taxon>
        <taxon>Alphaproteobacteria</taxon>
        <taxon>Acetobacterales</taxon>
        <taxon>Acetobacteraceae</taxon>
        <taxon>Neokomagataea</taxon>
    </lineage>
</organism>
<reference evidence="2" key="1">
    <citation type="submission" date="2013-04" db="EMBL/GenBank/DDBJ databases">
        <title>The genome sequencing project of 58 acetic acid bacteria.</title>
        <authorList>
            <person name="Okamoto-Kainuma A."/>
            <person name="Ishikawa M."/>
            <person name="Umino S."/>
            <person name="Koizumi Y."/>
            <person name="Shiwa Y."/>
            <person name="Yoshikawa H."/>
            <person name="Matsutani M."/>
            <person name="Matsushita K."/>
        </authorList>
    </citation>
    <scope>NUCLEOTIDE SEQUENCE</scope>
    <source>
        <strain evidence="2">NBRC 106556</strain>
    </source>
</reference>